<gene>
    <name evidence="3" type="ORF">PLOB_00006733</name>
</gene>
<evidence type="ECO:0000256" key="1">
    <source>
        <dbReference type="SAM" id="MobiDB-lite"/>
    </source>
</evidence>
<organism evidence="3 4">
    <name type="scientific">Porites lobata</name>
    <dbReference type="NCBI Taxonomy" id="104759"/>
    <lineage>
        <taxon>Eukaryota</taxon>
        <taxon>Metazoa</taxon>
        <taxon>Cnidaria</taxon>
        <taxon>Anthozoa</taxon>
        <taxon>Hexacorallia</taxon>
        <taxon>Scleractinia</taxon>
        <taxon>Fungiina</taxon>
        <taxon>Poritidae</taxon>
        <taxon>Porites</taxon>
    </lineage>
</organism>
<sequence>MVSKIVCFFTVIIAIIFVTATAKPSGHVENEFRAFTADDALVDPQIPPRLRINRHGRRGFVNSQDSYPEPALGGDKEYVEYDTRGMDFEDKREKENPGNEGGQVGGNTRNEA</sequence>
<reference evidence="3 4" key="1">
    <citation type="submission" date="2022-05" db="EMBL/GenBank/DDBJ databases">
        <authorList>
            <consortium name="Genoscope - CEA"/>
            <person name="William W."/>
        </authorList>
    </citation>
    <scope>NUCLEOTIDE SEQUENCE [LARGE SCALE GENOMIC DNA]</scope>
</reference>
<dbReference type="Proteomes" id="UP001159405">
    <property type="component" value="Unassembled WGS sequence"/>
</dbReference>
<dbReference type="EMBL" id="CALNXK010000013">
    <property type="protein sequence ID" value="CAH3045297.1"/>
    <property type="molecule type" value="Genomic_DNA"/>
</dbReference>
<feature type="compositionally biased region" description="Basic and acidic residues" evidence="1">
    <location>
        <begin position="74"/>
        <end position="97"/>
    </location>
</feature>
<evidence type="ECO:0000313" key="4">
    <source>
        <dbReference type="Proteomes" id="UP001159405"/>
    </source>
</evidence>
<evidence type="ECO:0008006" key="5">
    <source>
        <dbReference type="Google" id="ProtNLM"/>
    </source>
</evidence>
<keyword evidence="2" id="KW-0732">Signal</keyword>
<feature type="signal peptide" evidence="2">
    <location>
        <begin position="1"/>
        <end position="22"/>
    </location>
</feature>
<accession>A0ABN8NC18</accession>
<comment type="caution">
    <text evidence="3">The sequence shown here is derived from an EMBL/GenBank/DDBJ whole genome shotgun (WGS) entry which is preliminary data.</text>
</comment>
<proteinExistence type="predicted"/>
<feature type="chain" id="PRO_5047002977" description="Hymenoptaecin" evidence="2">
    <location>
        <begin position="23"/>
        <end position="112"/>
    </location>
</feature>
<evidence type="ECO:0000313" key="3">
    <source>
        <dbReference type="EMBL" id="CAH3045297.1"/>
    </source>
</evidence>
<protein>
    <recommendedName>
        <fullName evidence="5">Hymenoptaecin</fullName>
    </recommendedName>
</protein>
<keyword evidence="4" id="KW-1185">Reference proteome</keyword>
<name>A0ABN8NC18_9CNID</name>
<feature type="region of interest" description="Disordered" evidence="1">
    <location>
        <begin position="54"/>
        <end position="112"/>
    </location>
</feature>
<evidence type="ECO:0000256" key="2">
    <source>
        <dbReference type="SAM" id="SignalP"/>
    </source>
</evidence>